<keyword evidence="2" id="KW-1185">Reference proteome</keyword>
<dbReference type="RefSeq" id="WP_143030732.1">
    <property type="nucleotide sequence ID" value="NZ_FNQR01000012.1"/>
</dbReference>
<protein>
    <submittedName>
        <fullName evidence="1">Probable sporulation protein (Bac_small_yrzI)</fullName>
    </submittedName>
</protein>
<dbReference type="EMBL" id="FNQR01000012">
    <property type="protein sequence ID" value="SEB00567.1"/>
    <property type="molecule type" value="Genomic_DNA"/>
</dbReference>
<dbReference type="InterPro" id="IPR012655">
    <property type="entry name" value="YrzI"/>
</dbReference>
<sequence>MKLSILFFNISIVKRPEHEIVKEELHQQQVQRRLENIKLKQINY</sequence>
<evidence type="ECO:0000313" key="1">
    <source>
        <dbReference type="EMBL" id="SEB00567.1"/>
    </source>
</evidence>
<accession>A0A1H4FTZ1</accession>
<organism evidence="1 2">
    <name type="scientific">Thalassobacillus cyri</name>
    <dbReference type="NCBI Taxonomy" id="571932"/>
    <lineage>
        <taxon>Bacteria</taxon>
        <taxon>Bacillati</taxon>
        <taxon>Bacillota</taxon>
        <taxon>Bacilli</taxon>
        <taxon>Bacillales</taxon>
        <taxon>Bacillaceae</taxon>
        <taxon>Thalassobacillus</taxon>
    </lineage>
</organism>
<name>A0A1H4FTZ1_9BACI</name>
<reference evidence="2" key="1">
    <citation type="submission" date="2016-10" db="EMBL/GenBank/DDBJ databases">
        <authorList>
            <person name="Varghese N."/>
            <person name="Submissions S."/>
        </authorList>
    </citation>
    <scope>NUCLEOTIDE SEQUENCE [LARGE SCALE GENOMIC DNA]</scope>
    <source>
        <strain evidence="2">CCM7597</strain>
    </source>
</reference>
<proteinExistence type="predicted"/>
<dbReference type="OrthoDB" id="2973732at2"/>
<dbReference type="AlphaFoldDB" id="A0A1H4FTZ1"/>
<gene>
    <name evidence="1" type="ORF">SAMN05421743_112124</name>
</gene>
<dbReference type="Pfam" id="PF09501">
    <property type="entry name" value="Bac_small_YrzI"/>
    <property type="match status" value="1"/>
</dbReference>
<dbReference type="Proteomes" id="UP000198584">
    <property type="component" value="Unassembled WGS sequence"/>
</dbReference>
<evidence type="ECO:0000313" key="2">
    <source>
        <dbReference type="Proteomes" id="UP000198584"/>
    </source>
</evidence>